<accession>A0A371G740</accession>
<protein>
    <recommendedName>
        <fullName evidence="3">Retrotransposon gag domain-containing protein</fullName>
    </recommendedName>
</protein>
<reference evidence="1" key="1">
    <citation type="submission" date="2018-05" db="EMBL/GenBank/DDBJ databases">
        <title>Draft genome of Mucuna pruriens seed.</title>
        <authorList>
            <person name="Nnadi N.E."/>
            <person name="Vos R."/>
            <person name="Hasami M.H."/>
            <person name="Devisetty U.K."/>
            <person name="Aguiy J.C."/>
        </authorList>
    </citation>
    <scope>NUCLEOTIDE SEQUENCE [LARGE SCALE GENOMIC DNA]</scope>
    <source>
        <strain evidence="1">JCA_2017</strain>
    </source>
</reference>
<proteinExistence type="predicted"/>
<organism evidence="1 2">
    <name type="scientific">Mucuna pruriens</name>
    <name type="common">Velvet bean</name>
    <name type="synonym">Dolichos pruriens</name>
    <dbReference type="NCBI Taxonomy" id="157652"/>
    <lineage>
        <taxon>Eukaryota</taxon>
        <taxon>Viridiplantae</taxon>
        <taxon>Streptophyta</taxon>
        <taxon>Embryophyta</taxon>
        <taxon>Tracheophyta</taxon>
        <taxon>Spermatophyta</taxon>
        <taxon>Magnoliopsida</taxon>
        <taxon>eudicotyledons</taxon>
        <taxon>Gunneridae</taxon>
        <taxon>Pentapetalae</taxon>
        <taxon>rosids</taxon>
        <taxon>fabids</taxon>
        <taxon>Fabales</taxon>
        <taxon>Fabaceae</taxon>
        <taxon>Papilionoideae</taxon>
        <taxon>50 kb inversion clade</taxon>
        <taxon>NPAAA clade</taxon>
        <taxon>indigoferoid/millettioid clade</taxon>
        <taxon>Phaseoleae</taxon>
        <taxon>Mucuna</taxon>
    </lineage>
</organism>
<dbReference type="Proteomes" id="UP000257109">
    <property type="component" value="Unassembled WGS sequence"/>
</dbReference>
<feature type="non-terminal residue" evidence="1">
    <location>
        <position position="1"/>
    </location>
</feature>
<sequence length="166" mass="18618">IPNQNAGGDSSLGRIDFGLPLKFSLFASSQNWLRQGDMKRTFLDKFFPTSKTTSIKKEICGELQQIVCNLSLSSNYEQLLIQYFYEGLMLIDRSMFNVTSGEALMDKTLAISRNLISNIAGNKIIELTSLIRQLFQQNVTTTILELQTQIGQLATIVNQLQQNGFA</sequence>
<feature type="non-terminal residue" evidence="1">
    <location>
        <position position="166"/>
    </location>
</feature>
<dbReference type="OrthoDB" id="1689420at2759"/>
<evidence type="ECO:0008006" key="3">
    <source>
        <dbReference type="Google" id="ProtNLM"/>
    </source>
</evidence>
<evidence type="ECO:0000313" key="2">
    <source>
        <dbReference type="Proteomes" id="UP000257109"/>
    </source>
</evidence>
<comment type="caution">
    <text evidence="1">The sequence shown here is derived from an EMBL/GenBank/DDBJ whole genome shotgun (WGS) entry which is preliminary data.</text>
</comment>
<evidence type="ECO:0000313" key="1">
    <source>
        <dbReference type="EMBL" id="RDX86163.1"/>
    </source>
</evidence>
<keyword evidence="2" id="KW-1185">Reference proteome</keyword>
<dbReference type="AlphaFoldDB" id="A0A371G740"/>
<dbReference type="EMBL" id="QJKJ01006593">
    <property type="protein sequence ID" value="RDX86163.1"/>
    <property type="molecule type" value="Genomic_DNA"/>
</dbReference>
<gene>
    <name evidence="1" type="ORF">CR513_32542</name>
</gene>
<name>A0A371G740_MUCPR</name>